<name>A0A4Y9SZM6_9BURK</name>
<dbReference type="InterPro" id="IPR002109">
    <property type="entry name" value="Glutaredoxin"/>
</dbReference>
<gene>
    <name evidence="2" type="ORF">E4O92_17260</name>
</gene>
<feature type="domain" description="Glutaredoxin" evidence="1">
    <location>
        <begin position="107"/>
        <end position="160"/>
    </location>
</feature>
<dbReference type="Pfam" id="PF00462">
    <property type="entry name" value="Glutaredoxin"/>
    <property type="match status" value="1"/>
</dbReference>
<evidence type="ECO:0000313" key="2">
    <source>
        <dbReference type="EMBL" id="TFW30196.1"/>
    </source>
</evidence>
<dbReference type="PROSITE" id="PS00195">
    <property type="entry name" value="GLUTAREDOXIN_1"/>
    <property type="match status" value="1"/>
</dbReference>
<dbReference type="EMBL" id="SPUM01000113">
    <property type="protein sequence ID" value="TFW30196.1"/>
    <property type="molecule type" value="Genomic_DNA"/>
</dbReference>
<protein>
    <recommendedName>
        <fullName evidence="1">Glutaredoxin domain-containing protein</fullName>
    </recommendedName>
</protein>
<accession>A0A4Y9SZM6</accession>
<organism evidence="2 3">
    <name type="scientific">Massilia horti</name>
    <dbReference type="NCBI Taxonomy" id="2562153"/>
    <lineage>
        <taxon>Bacteria</taxon>
        <taxon>Pseudomonadati</taxon>
        <taxon>Pseudomonadota</taxon>
        <taxon>Betaproteobacteria</taxon>
        <taxon>Burkholderiales</taxon>
        <taxon>Oxalobacteraceae</taxon>
        <taxon>Telluria group</taxon>
        <taxon>Massilia</taxon>
    </lineage>
</organism>
<evidence type="ECO:0000313" key="3">
    <source>
        <dbReference type="Proteomes" id="UP000297258"/>
    </source>
</evidence>
<dbReference type="Proteomes" id="UP000297258">
    <property type="component" value="Unassembled WGS sequence"/>
</dbReference>
<reference evidence="2 3" key="1">
    <citation type="submission" date="2019-03" db="EMBL/GenBank/DDBJ databases">
        <title>Draft genome of Massilia hortus sp. nov., a novel bacterial species of the Oxalobacteraceae family.</title>
        <authorList>
            <person name="Peta V."/>
            <person name="Raths R."/>
            <person name="Bucking H."/>
        </authorList>
    </citation>
    <scope>NUCLEOTIDE SEQUENCE [LARGE SCALE GENOMIC DNA]</scope>
    <source>
        <strain evidence="2 3">ONC3</strain>
    </source>
</reference>
<dbReference type="InterPro" id="IPR011767">
    <property type="entry name" value="GLR_AS"/>
</dbReference>
<dbReference type="AlphaFoldDB" id="A0A4Y9SZM6"/>
<keyword evidence="3" id="KW-1185">Reference proteome</keyword>
<dbReference type="Gene3D" id="3.40.30.10">
    <property type="entry name" value="Glutaredoxin"/>
    <property type="match status" value="1"/>
</dbReference>
<dbReference type="InterPro" id="IPR036249">
    <property type="entry name" value="Thioredoxin-like_sf"/>
</dbReference>
<dbReference type="OrthoDB" id="8991911at2"/>
<dbReference type="SUPFAM" id="SSF52833">
    <property type="entry name" value="Thioredoxin-like"/>
    <property type="match status" value="1"/>
</dbReference>
<sequence length="188" mass="20984">MTIICPKCRHVRPKHATNPEWQCPACGVCYAKVRDGQPVDVRRSERHPATESEWGIPWGRLILLAVLGWGAWNGYHRLHNSPDRPVAAELSPAAIAALAKTVEPGEVVMYSTTECVYCAQAKAWLSRYGFAFTECNMSISRQCEREFLSYSATGTPFLLVRGHQMKDGFGSDEFLGLLQRNDAGQLQN</sequence>
<dbReference type="PROSITE" id="PS51354">
    <property type="entry name" value="GLUTAREDOXIN_2"/>
    <property type="match status" value="1"/>
</dbReference>
<evidence type="ECO:0000259" key="1">
    <source>
        <dbReference type="Pfam" id="PF00462"/>
    </source>
</evidence>
<comment type="caution">
    <text evidence="2">The sequence shown here is derived from an EMBL/GenBank/DDBJ whole genome shotgun (WGS) entry which is preliminary data.</text>
</comment>
<dbReference type="RefSeq" id="WP_135190898.1">
    <property type="nucleotide sequence ID" value="NZ_SPUM01000113.1"/>
</dbReference>
<proteinExistence type="predicted"/>